<evidence type="ECO:0000256" key="2">
    <source>
        <dbReference type="ARBA" id="ARBA00012386"/>
    </source>
</evidence>
<evidence type="ECO:0000256" key="7">
    <source>
        <dbReference type="ARBA" id="ARBA00037050"/>
    </source>
</evidence>
<dbReference type="OMA" id="VNAWGLN"/>
<gene>
    <name evidence="13" type="primary">CSON014316</name>
</gene>
<sequence>MHPAQAETREYPFTGMKIHDSRFLETGESRFICRRCFKSRKYFCYNCNLALEELEDRIPTVKLPIKVDIIKHRKEIEGKSTSSHAAILAPDDVKVYIHPDIPDYTKESGVFLVFPSSVSISIMHLLQGQTELRLKENFGLRKDKCMGTLLNKKLNEVIEDDEQQNVCDLKEYQSIEELPIKKVVFIDSTWNQSRGIYADERMKRLKTIVIQTRLSSFWRHQRGTPRWYLATIEAIHQVLLELHVYAFGLDPNYRGLDKLEVTLENPPFRERDPTKDEAIQPYNGQYDNLLFFFQHMYQLIHSFYDSSELKAYKRPVE</sequence>
<comment type="catalytic activity">
    <reaction evidence="11">
        <text>a uridine in tRNA + S-adenosyl-L-methionine = a 3-[(3S)-3-amino-3-carboxypropyl]uridine in tRNA + S-methyl-5'-thioadenosine + H(+)</text>
        <dbReference type="Rhea" id="RHEA:62432"/>
        <dbReference type="Rhea" id="RHEA-COMP:13339"/>
        <dbReference type="Rhea" id="RHEA-COMP:16092"/>
        <dbReference type="ChEBI" id="CHEBI:15378"/>
        <dbReference type="ChEBI" id="CHEBI:17509"/>
        <dbReference type="ChEBI" id="CHEBI:59789"/>
        <dbReference type="ChEBI" id="CHEBI:65315"/>
        <dbReference type="ChEBI" id="CHEBI:82930"/>
        <dbReference type="EC" id="2.5.1.25"/>
    </reaction>
</comment>
<dbReference type="InterPro" id="IPR005636">
    <property type="entry name" value="DTW"/>
</dbReference>
<dbReference type="PANTHER" id="PTHR15627">
    <property type="entry name" value="NATURAL KILLER CELL-SPECIFIC ANTIGEN KLIP1"/>
    <property type="match status" value="1"/>
</dbReference>
<dbReference type="GO" id="GO:0006400">
    <property type="term" value="P:tRNA modification"/>
    <property type="evidence" value="ECO:0007669"/>
    <property type="project" value="TreeGrafter"/>
</dbReference>
<evidence type="ECO:0000256" key="11">
    <source>
        <dbReference type="ARBA" id="ARBA00048718"/>
    </source>
</evidence>
<comment type="subcellular location">
    <subcellularLocation>
        <location evidence="1">Nucleus</location>
    </subcellularLocation>
</comment>
<dbReference type="VEuPathDB" id="VectorBase:CSON014316"/>
<protein>
    <recommendedName>
        <fullName evidence="9">tRNA-uridine aminocarboxypropyltransferase 1</fullName>
        <ecNumber evidence="2">2.5.1.25</ecNumber>
    </recommendedName>
    <alternativeName>
        <fullName evidence="10">DTW domain-containing protein 1</fullName>
    </alternativeName>
</protein>
<feature type="domain" description="DTW" evidence="12">
    <location>
        <begin position="40"/>
        <end position="305"/>
    </location>
</feature>
<dbReference type="InterPro" id="IPR051521">
    <property type="entry name" value="tRNA_Mod/Golgi_Maint"/>
</dbReference>
<dbReference type="GO" id="GO:0005634">
    <property type="term" value="C:nucleus"/>
    <property type="evidence" value="ECO:0007669"/>
    <property type="project" value="UniProtKB-SubCell"/>
</dbReference>
<comment type="function">
    <text evidence="7">Catalyzes the formation of 3-(3-amino-3-carboxypropyl)uridine (acp3U) at position 20 in the D-loop of several cytoplasmic tRNAs (acp3U(20)).</text>
</comment>
<evidence type="ECO:0000256" key="5">
    <source>
        <dbReference type="ARBA" id="ARBA00022694"/>
    </source>
</evidence>
<dbReference type="Pfam" id="PF03942">
    <property type="entry name" value="DTW"/>
    <property type="match status" value="1"/>
</dbReference>
<evidence type="ECO:0000256" key="9">
    <source>
        <dbReference type="ARBA" id="ARBA00039242"/>
    </source>
</evidence>
<keyword evidence="4" id="KW-0949">S-adenosyl-L-methionine</keyword>
<comment type="similarity">
    <text evidence="8">Belongs to the TDD superfamily. DTWD1 family.</text>
</comment>
<evidence type="ECO:0000256" key="3">
    <source>
        <dbReference type="ARBA" id="ARBA00022679"/>
    </source>
</evidence>
<proteinExistence type="inferred from homology"/>
<evidence type="ECO:0000256" key="1">
    <source>
        <dbReference type="ARBA" id="ARBA00004123"/>
    </source>
</evidence>
<accession>A0A336M0C8</accession>
<evidence type="ECO:0000256" key="4">
    <source>
        <dbReference type="ARBA" id="ARBA00022691"/>
    </source>
</evidence>
<evidence type="ECO:0000256" key="10">
    <source>
        <dbReference type="ARBA" id="ARBA00042508"/>
    </source>
</evidence>
<evidence type="ECO:0000256" key="8">
    <source>
        <dbReference type="ARBA" id="ARBA00038290"/>
    </source>
</evidence>
<dbReference type="EMBL" id="UFQT01000078">
    <property type="protein sequence ID" value="SSX19428.1"/>
    <property type="molecule type" value="Genomic_DNA"/>
</dbReference>
<name>A0A336M0C8_CULSO</name>
<keyword evidence="5" id="KW-0819">tRNA processing</keyword>
<dbReference type="AlphaFoldDB" id="A0A336M0C8"/>
<keyword evidence="3" id="KW-0808">Transferase</keyword>
<keyword evidence="6" id="KW-0539">Nucleus</keyword>
<organism evidence="13">
    <name type="scientific">Culicoides sonorensis</name>
    <name type="common">Biting midge</name>
    <dbReference type="NCBI Taxonomy" id="179676"/>
    <lineage>
        <taxon>Eukaryota</taxon>
        <taxon>Metazoa</taxon>
        <taxon>Ecdysozoa</taxon>
        <taxon>Arthropoda</taxon>
        <taxon>Hexapoda</taxon>
        <taxon>Insecta</taxon>
        <taxon>Pterygota</taxon>
        <taxon>Neoptera</taxon>
        <taxon>Endopterygota</taxon>
        <taxon>Diptera</taxon>
        <taxon>Nematocera</taxon>
        <taxon>Chironomoidea</taxon>
        <taxon>Ceratopogonidae</taxon>
        <taxon>Ceratopogoninae</taxon>
        <taxon>Culicoides</taxon>
        <taxon>Monoculicoides</taxon>
    </lineage>
</organism>
<dbReference type="PANTHER" id="PTHR15627:SF8">
    <property type="entry name" value="TRNA-URIDINE AMINOCARBOXYPROPYLTRANSFERASE 1"/>
    <property type="match status" value="1"/>
</dbReference>
<evidence type="ECO:0000259" key="12">
    <source>
        <dbReference type="SMART" id="SM01144"/>
    </source>
</evidence>
<dbReference type="EC" id="2.5.1.25" evidence="2"/>
<dbReference type="GO" id="GO:0016432">
    <property type="term" value="F:tRNA-uridine aminocarboxypropyltransferase activity"/>
    <property type="evidence" value="ECO:0007669"/>
    <property type="project" value="UniProtKB-EC"/>
</dbReference>
<evidence type="ECO:0000313" key="13">
    <source>
        <dbReference type="EMBL" id="SSX19428.1"/>
    </source>
</evidence>
<reference evidence="13" key="1">
    <citation type="submission" date="2018-07" db="EMBL/GenBank/DDBJ databases">
        <authorList>
            <person name="Quirk P.G."/>
            <person name="Krulwich T.A."/>
        </authorList>
    </citation>
    <scope>NUCLEOTIDE SEQUENCE</scope>
</reference>
<dbReference type="SMART" id="SM01144">
    <property type="entry name" value="DTW"/>
    <property type="match status" value="1"/>
</dbReference>
<evidence type="ECO:0000256" key="6">
    <source>
        <dbReference type="ARBA" id="ARBA00023242"/>
    </source>
</evidence>